<name>A0A317UV63_ASPEC</name>
<comment type="caution">
    <text evidence="1">The sequence shown here is derived from an EMBL/GenBank/DDBJ whole genome shotgun (WGS) entry which is preliminary data.</text>
</comment>
<reference evidence="1" key="1">
    <citation type="submission" date="2016-12" db="EMBL/GenBank/DDBJ databases">
        <title>The genomes of Aspergillus section Nigri reveals drivers in fungal speciation.</title>
        <authorList>
            <consortium name="DOE Joint Genome Institute"/>
            <person name="Vesth T.C."/>
            <person name="Nybo J."/>
            <person name="Theobald S."/>
            <person name="Brandl J."/>
            <person name="Frisvad J.C."/>
            <person name="Nielsen K.F."/>
            <person name="Lyhne E.K."/>
            <person name="Kogle M.E."/>
            <person name="Kuo A."/>
            <person name="Riley R."/>
            <person name="Clum A."/>
            <person name="Nolan M."/>
            <person name="Lipzen A."/>
            <person name="Salamov A."/>
            <person name="Henrissat B."/>
            <person name="Wiebenga A."/>
            <person name="De vries R.P."/>
            <person name="Grigoriev I.V."/>
            <person name="Mortensen U.H."/>
            <person name="Andersen M.R."/>
            <person name="Baker S.E."/>
        </authorList>
    </citation>
    <scope>NUCLEOTIDE SEQUENCE</scope>
    <source>
        <strain evidence="1">CBS 122712</strain>
    </source>
</reference>
<protein>
    <recommendedName>
        <fullName evidence="3">Cytochrome P450</fullName>
    </recommendedName>
</protein>
<sequence length="94" mass="10721">MTLMCPQYVLGRDEQIYERPKESLPERWHLHPEVVSTPRDGPYGCIGKPLALLTLRNTLVRLVTMFDFEFAPGEDGTAFEGKAKDRFTMGYGDL</sequence>
<dbReference type="RefSeq" id="XP_025383883.1">
    <property type="nucleotide sequence ID" value="XM_025535557.1"/>
</dbReference>
<evidence type="ECO:0000313" key="2">
    <source>
        <dbReference type="Proteomes" id="UP000246171"/>
    </source>
</evidence>
<dbReference type="InterPro" id="IPR001128">
    <property type="entry name" value="Cyt_P450"/>
</dbReference>
<dbReference type="GO" id="GO:0005506">
    <property type="term" value="F:iron ion binding"/>
    <property type="evidence" value="ECO:0007669"/>
    <property type="project" value="InterPro"/>
</dbReference>
<dbReference type="Proteomes" id="UP000246171">
    <property type="component" value="Unassembled WGS sequence"/>
</dbReference>
<dbReference type="GO" id="GO:0004497">
    <property type="term" value="F:monooxygenase activity"/>
    <property type="evidence" value="ECO:0007669"/>
    <property type="project" value="InterPro"/>
</dbReference>
<gene>
    <name evidence="1" type="ORF">BO83DRAFT_431106</name>
</gene>
<dbReference type="VEuPathDB" id="FungiDB:BO83DRAFT_431106"/>
<dbReference type="AlphaFoldDB" id="A0A317UV63"/>
<proteinExistence type="predicted"/>
<dbReference type="EMBL" id="MSFU01000031">
    <property type="protein sequence ID" value="PWY64412.1"/>
    <property type="molecule type" value="Genomic_DNA"/>
</dbReference>
<dbReference type="InterPro" id="IPR036396">
    <property type="entry name" value="Cyt_P450_sf"/>
</dbReference>
<keyword evidence="2" id="KW-1185">Reference proteome</keyword>
<dbReference type="GeneID" id="37057519"/>
<dbReference type="Gene3D" id="1.10.630.10">
    <property type="entry name" value="Cytochrome P450"/>
    <property type="match status" value="1"/>
</dbReference>
<evidence type="ECO:0008006" key="3">
    <source>
        <dbReference type="Google" id="ProtNLM"/>
    </source>
</evidence>
<dbReference type="OrthoDB" id="6692864at2759"/>
<dbReference type="SUPFAM" id="SSF48264">
    <property type="entry name" value="Cytochrome P450"/>
    <property type="match status" value="1"/>
</dbReference>
<dbReference type="GO" id="GO:0020037">
    <property type="term" value="F:heme binding"/>
    <property type="evidence" value="ECO:0007669"/>
    <property type="project" value="InterPro"/>
</dbReference>
<dbReference type="Pfam" id="PF00067">
    <property type="entry name" value="p450"/>
    <property type="match status" value="1"/>
</dbReference>
<evidence type="ECO:0000313" key="1">
    <source>
        <dbReference type="EMBL" id="PWY64412.1"/>
    </source>
</evidence>
<accession>A0A317UV63</accession>
<organism evidence="1 2">
    <name type="scientific">Aspergillus eucalypticola (strain CBS 122712 / IBT 29274)</name>
    <dbReference type="NCBI Taxonomy" id="1448314"/>
    <lineage>
        <taxon>Eukaryota</taxon>
        <taxon>Fungi</taxon>
        <taxon>Dikarya</taxon>
        <taxon>Ascomycota</taxon>
        <taxon>Pezizomycotina</taxon>
        <taxon>Eurotiomycetes</taxon>
        <taxon>Eurotiomycetidae</taxon>
        <taxon>Eurotiales</taxon>
        <taxon>Aspergillaceae</taxon>
        <taxon>Aspergillus</taxon>
        <taxon>Aspergillus subgen. Circumdati</taxon>
    </lineage>
</organism>
<dbReference type="GO" id="GO:0016705">
    <property type="term" value="F:oxidoreductase activity, acting on paired donors, with incorporation or reduction of molecular oxygen"/>
    <property type="evidence" value="ECO:0007669"/>
    <property type="project" value="InterPro"/>
</dbReference>